<proteinExistence type="predicted"/>
<reference evidence="2" key="1">
    <citation type="journal article" date="2022" name="Mol. Ecol. Resour.">
        <title>The genomes of chicory, endive, great burdock and yacon provide insights into Asteraceae palaeo-polyploidization history and plant inulin production.</title>
        <authorList>
            <person name="Fan W."/>
            <person name="Wang S."/>
            <person name="Wang H."/>
            <person name="Wang A."/>
            <person name="Jiang F."/>
            <person name="Liu H."/>
            <person name="Zhao H."/>
            <person name="Xu D."/>
            <person name="Zhang Y."/>
        </authorList>
    </citation>
    <scope>NUCLEOTIDE SEQUENCE [LARGE SCALE GENOMIC DNA]</scope>
    <source>
        <strain evidence="2">cv. Yunnan</strain>
    </source>
</reference>
<dbReference type="EMBL" id="CM042027">
    <property type="protein sequence ID" value="KAI3802131.1"/>
    <property type="molecule type" value="Genomic_DNA"/>
</dbReference>
<evidence type="ECO:0000313" key="2">
    <source>
        <dbReference type="Proteomes" id="UP001056120"/>
    </source>
</evidence>
<name>A0ACB9I304_9ASTR</name>
<gene>
    <name evidence="1" type="ORF">L1987_30257</name>
</gene>
<comment type="caution">
    <text evidence="1">The sequence shown here is derived from an EMBL/GenBank/DDBJ whole genome shotgun (WGS) entry which is preliminary data.</text>
</comment>
<dbReference type="Proteomes" id="UP001056120">
    <property type="component" value="Linkage Group LG10"/>
</dbReference>
<protein>
    <submittedName>
        <fullName evidence="1">Uncharacterized protein</fullName>
    </submittedName>
</protein>
<keyword evidence="2" id="KW-1185">Reference proteome</keyword>
<accession>A0ACB9I304</accession>
<reference evidence="1 2" key="2">
    <citation type="journal article" date="2022" name="Mol. Ecol. Resour.">
        <title>The genomes of chicory, endive, great burdock and yacon provide insights into Asteraceae paleo-polyploidization history and plant inulin production.</title>
        <authorList>
            <person name="Fan W."/>
            <person name="Wang S."/>
            <person name="Wang H."/>
            <person name="Wang A."/>
            <person name="Jiang F."/>
            <person name="Liu H."/>
            <person name="Zhao H."/>
            <person name="Xu D."/>
            <person name="Zhang Y."/>
        </authorList>
    </citation>
    <scope>NUCLEOTIDE SEQUENCE [LARGE SCALE GENOMIC DNA]</scope>
    <source>
        <strain evidence="2">cv. Yunnan</strain>
        <tissue evidence="1">Leaves</tissue>
    </source>
</reference>
<sequence length="151" mass="17447">MMLMGETEFRQRLSFKGWLPSRRMWEIIMSFDTITQVAPFDSLPYQEYVFRLESQILDKTTTGDAWYTLLRALFKIGASGELLRKDLNILSKLLSWIAQFNVIPRLGDKVKLLHYEIQIESDEGNDDEEKEDDNDATGGDGGARGRVYEDD</sequence>
<organism evidence="1 2">
    <name type="scientific">Smallanthus sonchifolius</name>
    <dbReference type="NCBI Taxonomy" id="185202"/>
    <lineage>
        <taxon>Eukaryota</taxon>
        <taxon>Viridiplantae</taxon>
        <taxon>Streptophyta</taxon>
        <taxon>Embryophyta</taxon>
        <taxon>Tracheophyta</taxon>
        <taxon>Spermatophyta</taxon>
        <taxon>Magnoliopsida</taxon>
        <taxon>eudicotyledons</taxon>
        <taxon>Gunneridae</taxon>
        <taxon>Pentapetalae</taxon>
        <taxon>asterids</taxon>
        <taxon>campanulids</taxon>
        <taxon>Asterales</taxon>
        <taxon>Asteraceae</taxon>
        <taxon>Asteroideae</taxon>
        <taxon>Heliantheae alliance</taxon>
        <taxon>Millerieae</taxon>
        <taxon>Smallanthus</taxon>
    </lineage>
</organism>
<evidence type="ECO:0000313" key="1">
    <source>
        <dbReference type="EMBL" id="KAI3802131.1"/>
    </source>
</evidence>